<dbReference type="InterPro" id="IPR006620">
    <property type="entry name" value="Pro_4_hyd_alph"/>
</dbReference>
<evidence type="ECO:0000259" key="8">
    <source>
        <dbReference type="PROSITE" id="PS51471"/>
    </source>
</evidence>
<dbReference type="PANTHER" id="PTHR41536:SF1">
    <property type="entry name" value="PKHD-TYPE HYDROXYLASE YBIX"/>
    <property type="match status" value="1"/>
</dbReference>
<comment type="caution">
    <text evidence="9">The sequence shown here is derived from an EMBL/GenBank/DDBJ whole genome shotgun (WGS) entry which is preliminary data.</text>
</comment>
<dbReference type="InterPro" id="IPR005123">
    <property type="entry name" value="Oxoglu/Fe-dep_dioxygenase_dom"/>
</dbReference>
<evidence type="ECO:0000313" key="9">
    <source>
        <dbReference type="EMBL" id="MBB5707215.1"/>
    </source>
</evidence>
<feature type="binding site" evidence="7">
    <location>
        <position position="96"/>
    </location>
    <ligand>
        <name>Fe cation</name>
        <dbReference type="ChEBI" id="CHEBI:24875"/>
    </ligand>
</feature>
<dbReference type="Gene3D" id="2.60.120.620">
    <property type="entry name" value="q2cbj1_9rhob like domain"/>
    <property type="match status" value="1"/>
</dbReference>
<dbReference type="GO" id="GO:0031418">
    <property type="term" value="F:L-ascorbic acid binding"/>
    <property type="evidence" value="ECO:0007669"/>
    <property type="project" value="UniProtKB-KW"/>
</dbReference>
<dbReference type="HAMAP" id="MF_00657">
    <property type="entry name" value="Hydroxyl_YbiX"/>
    <property type="match status" value="1"/>
</dbReference>
<keyword evidence="2 7" id="KW-0479">Metal-binding</keyword>
<feature type="binding site" evidence="7">
    <location>
        <position position="166"/>
    </location>
    <ligand>
        <name>2-oxoglutarate</name>
        <dbReference type="ChEBI" id="CHEBI:16810"/>
    </ligand>
</feature>
<evidence type="ECO:0000313" key="10">
    <source>
        <dbReference type="Proteomes" id="UP000537161"/>
    </source>
</evidence>
<evidence type="ECO:0000256" key="7">
    <source>
        <dbReference type="HAMAP-Rule" id="MF_00657"/>
    </source>
</evidence>
<dbReference type="InterPro" id="IPR023550">
    <property type="entry name" value="PKHD_hydroxylase"/>
</dbReference>
<keyword evidence="4 7" id="KW-0223">Dioxygenase</keyword>
<evidence type="ECO:0000256" key="5">
    <source>
        <dbReference type="ARBA" id="ARBA00023002"/>
    </source>
</evidence>
<comment type="cofactor">
    <cofactor evidence="1 7">
        <name>L-ascorbate</name>
        <dbReference type="ChEBI" id="CHEBI:38290"/>
    </cofactor>
</comment>
<dbReference type="Proteomes" id="UP000537161">
    <property type="component" value="Unassembled WGS sequence"/>
</dbReference>
<name>A0A7W9B6M2_9SPHN</name>
<dbReference type="NCBIfam" id="NF003975">
    <property type="entry name" value="PRK05467.1-4"/>
    <property type="match status" value="1"/>
</dbReference>
<dbReference type="InterPro" id="IPR044862">
    <property type="entry name" value="Pro_4_hyd_alph_FE2OG_OXY"/>
</dbReference>
<dbReference type="GO" id="GO:0006974">
    <property type="term" value="P:DNA damage response"/>
    <property type="evidence" value="ECO:0007669"/>
    <property type="project" value="TreeGrafter"/>
</dbReference>
<keyword evidence="6 7" id="KW-0408">Iron</keyword>
<reference evidence="9 10" key="1">
    <citation type="submission" date="2020-08" db="EMBL/GenBank/DDBJ databases">
        <title>Genomic Encyclopedia of Type Strains, Phase IV (KMG-IV): sequencing the most valuable type-strain genomes for metagenomic binning, comparative biology and taxonomic classification.</title>
        <authorList>
            <person name="Goeker M."/>
        </authorList>
    </citation>
    <scope>NUCLEOTIDE SEQUENCE [LARGE SCALE GENOMIC DNA]</scope>
    <source>
        <strain evidence="9 10">DSM 27163</strain>
    </source>
</reference>
<dbReference type="AlphaFoldDB" id="A0A7W9B6M2"/>
<dbReference type="EMBL" id="JACIJH010000008">
    <property type="protein sequence ID" value="MBB5707215.1"/>
    <property type="molecule type" value="Genomic_DNA"/>
</dbReference>
<dbReference type="EC" id="1.14.11.-" evidence="9"/>
<proteinExistence type="inferred from homology"/>
<protein>
    <submittedName>
        <fullName evidence="9">PKHD-type hydroxylase</fullName>
        <ecNumber evidence="9">1.14.11.-</ecNumber>
    </submittedName>
</protein>
<dbReference type="SMART" id="SM00702">
    <property type="entry name" value="P4Hc"/>
    <property type="match status" value="1"/>
</dbReference>
<comment type="cofactor">
    <cofactor evidence="7">
        <name>Fe(2+)</name>
        <dbReference type="ChEBI" id="CHEBI:29033"/>
    </cofactor>
    <text evidence="7">Binds 1 Fe(2+) ion per subunit.</text>
</comment>
<dbReference type="GO" id="GO:0005506">
    <property type="term" value="F:iron ion binding"/>
    <property type="evidence" value="ECO:0007669"/>
    <property type="project" value="UniProtKB-UniRule"/>
</dbReference>
<feature type="binding site" evidence="7">
    <location>
        <position position="98"/>
    </location>
    <ligand>
        <name>Fe cation</name>
        <dbReference type="ChEBI" id="CHEBI:24875"/>
    </ligand>
</feature>
<feature type="domain" description="Fe2OG dioxygenase" evidence="8">
    <location>
        <begin position="77"/>
        <end position="175"/>
    </location>
</feature>
<sequence length="223" mass="24581">MLICIPDILTGDQIDKLVAMMDRQTFIDGRETAGWAAAGVKENKQVASDSRDYAAMQAMVTEALAASRFFATAAMPRAMRPILFSRYTAGMSYGPHVDNALMGDAPQTRIDLAFTLFLSDPDSYEGGELEIEEPAGTRAFKLPAGAAILYPANSVHEVTKVTSGRRDVAVGWIQSLVRGTDKRRILFELENLRTTMFAETGKTAAFDTLTRNTSDLWRMWAEN</sequence>
<evidence type="ECO:0000256" key="2">
    <source>
        <dbReference type="ARBA" id="ARBA00022723"/>
    </source>
</evidence>
<feature type="binding site" evidence="7">
    <location>
        <position position="156"/>
    </location>
    <ligand>
        <name>Fe cation</name>
        <dbReference type="ChEBI" id="CHEBI:24875"/>
    </ligand>
</feature>
<evidence type="ECO:0000256" key="6">
    <source>
        <dbReference type="ARBA" id="ARBA00023004"/>
    </source>
</evidence>
<dbReference type="GO" id="GO:0006879">
    <property type="term" value="P:intracellular iron ion homeostasis"/>
    <property type="evidence" value="ECO:0007669"/>
    <property type="project" value="TreeGrafter"/>
</dbReference>
<evidence type="ECO:0000256" key="1">
    <source>
        <dbReference type="ARBA" id="ARBA00001961"/>
    </source>
</evidence>
<dbReference type="Pfam" id="PF13640">
    <property type="entry name" value="2OG-FeII_Oxy_3"/>
    <property type="match status" value="1"/>
</dbReference>
<dbReference type="RefSeq" id="WP_184098876.1">
    <property type="nucleotide sequence ID" value="NZ_JACIJH010000008.1"/>
</dbReference>
<gene>
    <name evidence="9" type="ORF">FHR21_002578</name>
</gene>
<dbReference type="PROSITE" id="PS51471">
    <property type="entry name" value="FE2OG_OXY"/>
    <property type="match status" value="1"/>
</dbReference>
<evidence type="ECO:0000256" key="4">
    <source>
        <dbReference type="ARBA" id="ARBA00022964"/>
    </source>
</evidence>
<organism evidence="9 10">
    <name type="scientific">Sphingopyxis panaciterrulae</name>
    <dbReference type="NCBI Taxonomy" id="462372"/>
    <lineage>
        <taxon>Bacteria</taxon>
        <taxon>Pseudomonadati</taxon>
        <taxon>Pseudomonadota</taxon>
        <taxon>Alphaproteobacteria</taxon>
        <taxon>Sphingomonadales</taxon>
        <taxon>Sphingomonadaceae</taxon>
        <taxon>Sphingopyxis</taxon>
    </lineage>
</organism>
<keyword evidence="3 7" id="KW-0847">Vitamin C</keyword>
<accession>A0A7W9B6M2</accession>
<keyword evidence="5 7" id="KW-0560">Oxidoreductase</keyword>
<dbReference type="PANTHER" id="PTHR41536">
    <property type="entry name" value="PKHD-TYPE HYDROXYLASE YBIX"/>
    <property type="match status" value="1"/>
</dbReference>
<evidence type="ECO:0000256" key="3">
    <source>
        <dbReference type="ARBA" id="ARBA00022896"/>
    </source>
</evidence>
<dbReference type="NCBIfam" id="NF003974">
    <property type="entry name" value="PRK05467.1-3"/>
    <property type="match status" value="1"/>
</dbReference>
<dbReference type="Gene3D" id="4.10.860.20">
    <property type="entry name" value="Rabenosyn, Rab binding domain"/>
    <property type="match status" value="1"/>
</dbReference>
<dbReference type="GO" id="GO:0016706">
    <property type="term" value="F:2-oxoglutarate-dependent dioxygenase activity"/>
    <property type="evidence" value="ECO:0007669"/>
    <property type="project" value="UniProtKB-UniRule"/>
</dbReference>
<keyword evidence="10" id="KW-1185">Reference proteome</keyword>